<dbReference type="Pfam" id="PF05593">
    <property type="entry name" value="RHS_repeat"/>
    <property type="match status" value="1"/>
</dbReference>
<dbReference type="CDD" id="cd00737">
    <property type="entry name" value="lyz_endolysin_autolysin"/>
    <property type="match status" value="1"/>
</dbReference>
<evidence type="ECO:0000313" key="8">
    <source>
        <dbReference type="EMBL" id="MEF2964805.1"/>
    </source>
</evidence>
<dbReference type="InterPro" id="IPR050708">
    <property type="entry name" value="T6SS_VgrG/RHS"/>
</dbReference>
<name>A0ABU7VM11_9BACL</name>
<dbReference type="Gene3D" id="1.10.530.40">
    <property type="match status" value="1"/>
</dbReference>
<gene>
    <name evidence="8" type="ORF">V3851_03105</name>
</gene>
<dbReference type="InterPro" id="IPR031325">
    <property type="entry name" value="RHS_repeat"/>
</dbReference>
<keyword evidence="4" id="KW-1035">Host cytoplasm</keyword>
<keyword evidence="5" id="KW-0378">Hydrolase</keyword>
<dbReference type="Pfam" id="PF25023">
    <property type="entry name" value="TEN_YD-shell"/>
    <property type="match status" value="2"/>
</dbReference>
<dbReference type="NCBIfam" id="TIGR01643">
    <property type="entry name" value="YD_repeat_2x"/>
    <property type="match status" value="5"/>
</dbReference>
<proteinExistence type="inferred from homology"/>
<organism evidence="8 9">
    <name type="scientific">Paenibacillus haidiansis</name>
    <dbReference type="NCBI Taxonomy" id="1574488"/>
    <lineage>
        <taxon>Bacteria</taxon>
        <taxon>Bacillati</taxon>
        <taxon>Bacillota</taxon>
        <taxon>Bacilli</taxon>
        <taxon>Bacillales</taxon>
        <taxon>Paenibacillaceae</taxon>
        <taxon>Paenibacillus</taxon>
    </lineage>
</organism>
<keyword evidence="3" id="KW-0677">Repeat</keyword>
<dbReference type="InterPro" id="IPR033907">
    <property type="entry name" value="Endolysin_autolysin"/>
</dbReference>
<evidence type="ECO:0000256" key="3">
    <source>
        <dbReference type="ARBA" id="ARBA00022737"/>
    </source>
</evidence>
<feature type="domain" description="DUF6531" evidence="6">
    <location>
        <begin position="160"/>
        <end position="228"/>
    </location>
</feature>
<evidence type="ECO:0000259" key="6">
    <source>
        <dbReference type="Pfam" id="PF20148"/>
    </source>
</evidence>
<dbReference type="InterPro" id="IPR023347">
    <property type="entry name" value="Lysozyme_dom_sf"/>
</dbReference>
<accession>A0ABU7VM11</accession>
<comment type="catalytic activity">
    <reaction evidence="5">
        <text>Hydrolysis of (1-&gt;4)-beta-linkages between N-acetylmuramic acid and N-acetyl-D-glucosamine residues in a peptidoglycan and between N-acetyl-D-glucosamine residues in chitodextrins.</text>
        <dbReference type="EC" id="3.2.1.17"/>
    </reaction>
</comment>
<evidence type="ECO:0000256" key="5">
    <source>
        <dbReference type="RuleBase" id="RU003788"/>
    </source>
</evidence>
<dbReference type="EC" id="3.2.1.17" evidence="5"/>
<feature type="domain" description="Teneurin-like YD-shell" evidence="7">
    <location>
        <begin position="864"/>
        <end position="1025"/>
    </location>
</feature>
<sequence>MIKRVLSFILTIVLISMGFLETSVYGAREENQKIASTSSSIAQENTLTISGIINRFDVDKAWVDEQLSQGYTLYQIYTALQSGKENYEAAISQFNVSREVEKSMDQLISSTWVNTRDLSSNNSESNTGLLEMEGNYDQNAIDHLSLQDDYSLYEVNYGEDMIATATGDMKLRYEDFSLPGTLSFSLVRIYDSSRANDEIGIALENGTYVNQTRIRREESDSALGRGWSWELPFIEKLDDNQILNFPGIGRYKLSEDWNVEGYPWNDLELTEDQTMTVGELSSKTKLSILNGNQYYFSESGHLILITDNYGNQIEFHYTSQGDGVVLSRVVNSDGNELIFAYSEESLTVSQTGTDRKMEYLKKIEHGQTVLDEVIDSLDRSTKYYYYYPESRFNFLAELEDQEELQPVKYSALLLRIVHPTSGITDFDYIPARKKIGDYATDFVFKISDRKDLYSTTLGDELLHPLSLSYSGEDLNSFGQSVTWTTTLTTSRSTETLNFRKSFRTNDQPDIHYLDEQRSDDGVTQHKQQFTYDEVNGWNAPSIITESNVQGGSESQPISVTYQYNDKGLVVAENWSTGQEILYEYSESVAPYFSALPSQIQTKISENKKRFEQFLYNEQGSVTHSTVRENNSSGKLLAQSDYEYDAYGNIIEIKIKDDNRTNKVNYSYQSPYGKHLLTEQSLTVHSVDGVSSQIKQRYEYTPAGEIKTAEDEAGAITTFTYDALGRNTKILYSDQSTSTIQFDDELNSVTTTGPEGIITIEKYNPIGLLTQEIMDDALFQYNYDEEGNLRESVDAEQNKTQFIYDGFSRLTKTIYADGSQDEVEYDLVNQTITYSDPAGVKQRERLDLLGNTLAVEEWRDGSFSTLVQNSYDLDGNVISVTNGNGQQTMYEYDALGRLISVIDPEQRSTDYIYSLAGNLTKIQYPDNTYVEKEYDEAGKLIRQVNEEKATEAFYYDSRGNLSKASDHSGQFTEYQYNDDNLLTLIRTPDQQVQYTYDAMGRRTSMTDSTGSTSYTYDSANGALLTVNYPDGTVIGYTYNKQTRTGYSLTDTTGKTTTARYTLDNMNRVNSLDVLYNQLGTRSSLASNSSLDRISFDYRANGSLELASSEDGPSTSFTYDGYNLKEMSVEAQTVTSSVSATEATYEINRASQQAAFNGYEFAYEYDSNKNIISRTQNGATDYFAYDSINRIQSETGQGINKKYTYDERGNRLNVEGQQARGLTSADFTFDSLNRLSRVKVEGGTEVSYVYNGDGLLYERVEGEQRTRYYYDEEAKLIAEANVSSGTPIISYTYIYDLSGRLWSRVDQTTGEMQYYQFNGHGDVVGLTDSQGNQLNTYTYDIWGNPEIEEETVPNVFRYSGEYWDNTTDLQYLRARWYDPNAGRFVSKDSYEGEISNPLSLNLYSYVENNPLIYTDPSGHKLYVEADNKGKFVYTISANMQVSDEYIKFVMDYETYHRTPYRGQDRQNLTIGYGHVIKKGEDFGDGLTQQQAMELLKKDINERAIVINQWADENKIELNQQQFDAIVDFAFNIGIGAFYDSTFARLMKSGNSSSDELKEAMMLFVKVNKENSFGLYQRRMDQWQIFYSGDYKRDTFKRPPGF</sequence>
<dbReference type="InterPro" id="IPR045351">
    <property type="entry name" value="DUF6531"/>
</dbReference>
<dbReference type="InterPro" id="IPR023346">
    <property type="entry name" value="Lysozyme-like_dom_sf"/>
</dbReference>
<dbReference type="PANTHER" id="PTHR32305:SF15">
    <property type="entry name" value="PROTEIN RHSA-RELATED"/>
    <property type="match status" value="1"/>
</dbReference>
<dbReference type="Gene3D" id="2.180.10.10">
    <property type="entry name" value="RHS repeat-associated core"/>
    <property type="match status" value="2"/>
</dbReference>
<dbReference type="EMBL" id="JAZHPZ010000001">
    <property type="protein sequence ID" value="MEF2964805.1"/>
    <property type="molecule type" value="Genomic_DNA"/>
</dbReference>
<evidence type="ECO:0000256" key="1">
    <source>
        <dbReference type="ARBA" id="ARBA00022529"/>
    </source>
</evidence>
<evidence type="ECO:0000313" key="9">
    <source>
        <dbReference type="Proteomes" id="UP001306950"/>
    </source>
</evidence>
<dbReference type="SUPFAM" id="SSF53955">
    <property type="entry name" value="Lysozyme-like"/>
    <property type="match status" value="1"/>
</dbReference>
<dbReference type="Proteomes" id="UP001306950">
    <property type="component" value="Unassembled WGS sequence"/>
</dbReference>
<dbReference type="InterPro" id="IPR006530">
    <property type="entry name" value="YD"/>
</dbReference>
<dbReference type="InterPro" id="IPR022385">
    <property type="entry name" value="Rhs_assc_core"/>
</dbReference>
<keyword evidence="2 5" id="KW-0081">Bacteriolytic enzyme</keyword>
<keyword evidence="9" id="KW-1185">Reference proteome</keyword>
<dbReference type="Pfam" id="PF20148">
    <property type="entry name" value="DUF6531"/>
    <property type="match status" value="1"/>
</dbReference>
<comment type="similarity">
    <text evidence="5">Belongs to the glycosyl hydrolase 24 family.</text>
</comment>
<evidence type="ECO:0000256" key="2">
    <source>
        <dbReference type="ARBA" id="ARBA00022638"/>
    </source>
</evidence>
<keyword evidence="1 5" id="KW-0929">Antimicrobial</keyword>
<dbReference type="PANTHER" id="PTHR32305">
    <property type="match status" value="1"/>
</dbReference>
<dbReference type="InterPro" id="IPR002196">
    <property type="entry name" value="Glyco_hydro_24"/>
</dbReference>
<comment type="caution">
    <text evidence="8">The sequence shown here is derived from an EMBL/GenBank/DDBJ whole genome shotgun (WGS) entry which is preliminary data.</text>
</comment>
<protein>
    <recommendedName>
        <fullName evidence="5">Lysozyme</fullName>
        <ecNumber evidence="5">3.2.1.17</ecNumber>
    </recommendedName>
</protein>
<dbReference type="Pfam" id="PF00959">
    <property type="entry name" value="Phage_lysozyme"/>
    <property type="match status" value="1"/>
</dbReference>
<evidence type="ECO:0000256" key="4">
    <source>
        <dbReference type="ARBA" id="ARBA00023200"/>
    </source>
</evidence>
<keyword evidence="5" id="KW-0326">Glycosidase</keyword>
<dbReference type="InterPro" id="IPR056823">
    <property type="entry name" value="TEN-like_YD-shell"/>
</dbReference>
<dbReference type="NCBIfam" id="TIGR03696">
    <property type="entry name" value="Rhs_assc_core"/>
    <property type="match status" value="1"/>
</dbReference>
<dbReference type="RefSeq" id="WP_331845007.1">
    <property type="nucleotide sequence ID" value="NZ_JAZHPZ010000001.1"/>
</dbReference>
<feature type="domain" description="Teneurin-like YD-shell" evidence="7">
    <location>
        <begin position="1033"/>
        <end position="1408"/>
    </location>
</feature>
<reference evidence="8 9" key="1">
    <citation type="submission" date="2024-02" db="EMBL/GenBank/DDBJ databases">
        <title>A nitrogen-fixing paenibacillus bacterium.</title>
        <authorList>
            <person name="Zhang W.L."/>
            <person name="Chen S.F."/>
        </authorList>
    </citation>
    <scope>NUCLEOTIDE SEQUENCE [LARGE SCALE GENOMIC DNA]</scope>
    <source>
        <strain evidence="8 9">M1</strain>
    </source>
</reference>
<evidence type="ECO:0000259" key="7">
    <source>
        <dbReference type="Pfam" id="PF25023"/>
    </source>
</evidence>